<reference evidence="2" key="1">
    <citation type="submission" date="2010-09" db="EMBL/GenBank/DDBJ databases">
        <title>Complete sequence of chromosome2 of Burkholderia sp. CCGE1003.</title>
        <authorList>
            <consortium name="US DOE Joint Genome Institute"/>
            <person name="Lucas S."/>
            <person name="Copeland A."/>
            <person name="Lapidus A."/>
            <person name="Cheng J.-F."/>
            <person name="Bruce D."/>
            <person name="Goodwin L."/>
            <person name="Pitluck S."/>
            <person name="Daligault H."/>
            <person name="Davenport K."/>
            <person name="Detter J.C."/>
            <person name="Han C."/>
            <person name="Tapia R."/>
            <person name="Land M."/>
            <person name="Hauser L."/>
            <person name="Jeffries C."/>
            <person name="Kyrpides N."/>
            <person name="Ivanova N."/>
            <person name="Ovchinnikova G."/>
            <person name="Martinez-Romero E."/>
            <person name="Rogel M.A."/>
            <person name="Auchtung J."/>
            <person name="Tiedje J.M."/>
            <person name="Woyke T."/>
        </authorList>
    </citation>
    <scope>NUCLEOTIDE SEQUENCE</scope>
    <source>
        <strain evidence="2">CCGE1003</strain>
    </source>
</reference>
<dbReference type="KEGG" id="bgf:BC1003_5171"/>
<dbReference type="Pfam" id="PF09361">
    <property type="entry name" value="Phasin_2"/>
    <property type="match status" value="1"/>
</dbReference>
<dbReference type="InterPro" id="IPR018968">
    <property type="entry name" value="Phasin"/>
</dbReference>
<protein>
    <submittedName>
        <fullName evidence="2">Phasin family protein</fullName>
    </submittedName>
</protein>
<name>E1TKG5_BURSG</name>
<organism evidence="2">
    <name type="scientific">Burkholderia sp. (strain CCGE1003)</name>
    <dbReference type="NCBI Taxonomy" id="640512"/>
    <lineage>
        <taxon>Bacteria</taxon>
        <taxon>Pseudomonadati</taxon>
        <taxon>Pseudomonadota</taxon>
        <taxon>Betaproteobacteria</taxon>
        <taxon>Burkholderiales</taxon>
        <taxon>Burkholderiaceae</taxon>
        <taxon>Burkholderia</taxon>
    </lineage>
</organism>
<proteinExistence type="predicted"/>
<dbReference type="STRING" id="640512.BC1003_5171"/>
<dbReference type="NCBIfam" id="TIGR01841">
    <property type="entry name" value="phasin"/>
    <property type="match status" value="1"/>
</dbReference>
<gene>
    <name evidence="2" type="ordered locus">BC1003_5171</name>
</gene>
<dbReference type="eggNOG" id="COG5490">
    <property type="taxonomic scope" value="Bacteria"/>
</dbReference>
<dbReference type="InterPro" id="IPR010127">
    <property type="entry name" value="Phasin_subfam-1"/>
</dbReference>
<dbReference type="AlphaFoldDB" id="E1TKG5"/>
<dbReference type="HOGENOM" id="CLU_133107_0_0_4"/>
<feature type="domain" description="Phasin" evidence="1">
    <location>
        <begin position="30"/>
        <end position="125"/>
    </location>
</feature>
<sequence length="146" mass="16195">MDRPDTANPFGDFTKMLEQFKLPGFDVPAIMEARRKDVEALVQANQTAFQGMQSLAQKQAEMLRTTLAELQSLTSQLSTSGAAPSAKTAELIQQSLHKSLADMQQLAQAAYQTQAESYAVIAKRVEENVQELRSLLQQQQQQQPKA</sequence>
<evidence type="ECO:0000313" key="2">
    <source>
        <dbReference type="EMBL" id="ADN61091.1"/>
    </source>
</evidence>
<dbReference type="OrthoDB" id="8964077at2"/>
<accession>E1TKG5</accession>
<dbReference type="EMBL" id="CP002218">
    <property type="protein sequence ID" value="ADN61091.1"/>
    <property type="molecule type" value="Genomic_DNA"/>
</dbReference>
<evidence type="ECO:0000259" key="1">
    <source>
        <dbReference type="Pfam" id="PF09361"/>
    </source>
</evidence>